<evidence type="ECO:0000313" key="6">
    <source>
        <dbReference type="Proteomes" id="UP000308652"/>
    </source>
</evidence>
<dbReference type="PANTHER" id="PTHR33365:SF11">
    <property type="entry name" value="TAT PATHWAY SIGNAL SEQUENCE"/>
    <property type="match status" value="1"/>
</dbReference>
<evidence type="ECO:0000256" key="4">
    <source>
        <dbReference type="SAM" id="Phobius"/>
    </source>
</evidence>
<dbReference type="GO" id="GO:0043386">
    <property type="term" value="P:mycotoxin biosynthetic process"/>
    <property type="evidence" value="ECO:0007669"/>
    <property type="project" value="InterPro"/>
</dbReference>
<reference evidence="5 6" key="1">
    <citation type="journal article" date="2019" name="Nat. Ecol. Evol.">
        <title>Megaphylogeny resolves global patterns of mushroom evolution.</title>
        <authorList>
            <person name="Varga T."/>
            <person name="Krizsan K."/>
            <person name="Foldi C."/>
            <person name="Dima B."/>
            <person name="Sanchez-Garcia M."/>
            <person name="Sanchez-Ramirez S."/>
            <person name="Szollosi G.J."/>
            <person name="Szarkandi J.G."/>
            <person name="Papp V."/>
            <person name="Albert L."/>
            <person name="Andreopoulos W."/>
            <person name="Angelini C."/>
            <person name="Antonin V."/>
            <person name="Barry K.W."/>
            <person name="Bougher N.L."/>
            <person name="Buchanan P."/>
            <person name="Buyck B."/>
            <person name="Bense V."/>
            <person name="Catcheside P."/>
            <person name="Chovatia M."/>
            <person name="Cooper J."/>
            <person name="Damon W."/>
            <person name="Desjardin D."/>
            <person name="Finy P."/>
            <person name="Geml J."/>
            <person name="Haridas S."/>
            <person name="Hughes K."/>
            <person name="Justo A."/>
            <person name="Karasinski D."/>
            <person name="Kautmanova I."/>
            <person name="Kiss B."/>
            <person name="Kocsube S."/>
            <person name="Kotiranta H."/>
            <person name="LaButti K.M."/>
            <person name="Lechner B.E."/>
            <person name="Liimatainen K."/>
            <person name="Lipzen A."/>
            <person name="Lukacs Z."/>
            <person name="Mihaltcheva S."/>
            <person name="Morgado L.N."/>
            <person name="Niskanen T."/>
            <person name="Noordeloos M.E."/>
            <person name="Ohm R.A."/>
            <person name="Ortiz-Santana B."/>
            <person name="Ovrebo C."/>
            <person name="Racz N."/>
            <person name="Riley R."/>
            <person name="Savchenko A."/>
            <person name="Shiryaev A."/>
            <person name="Soop K."/>
            <person name="Spirin V."/>
            <person name="Szebenyi C."/>
            <person name="Tomsovsky M."/>
            <person name="Tulloss R.E."/>
            <person name="Uehling J."/>
            <person name="Grigoriev I.V."/>
            <person name="Vagvolgyi C."/>
            <person name="Papp T."/>
            <person name="Martin F.M."/>
            <person name="Miettinen O."/>
            <person name="Hibbett D.S."/>
            <person name="Nagy L.G."/>
        </authorList>
    </citation>
    <scope>NUCLEOTIDE SEQUENCE [LARGE SCALE GENOMIC DNA]</scope>
    <source>
        <strain evidence="5 6">CBS 166.37</strain>
    </source>
</reference>
<dbReference type="Proteomes" id="UP000308652">
    <property type="component" value="Unassembled WGS sequence"/>
</dbReference>
<comment type="similarity">
    <text evidence="3">Belongs to the ustYa family.</text>
</comment>
<protein>
    <recommendedName>
        <fullName evidence="7">Oxidase ustYa</fullName>
    </recommendedName>
</protein>
<keyword evidence="4" id="KW-0472">Membrane</keyword>
<dbReference type="AlphaFoldDB" id="A0A5C3MAN6"/>
<dbReference type="InterPro" id="IPR021765">
    <property type="entry name" value="UstYa-like"/>
</dbReference>
<keyword evidence="6" id="KW-1185">Reference proteome</keyword>
<feature type="transmembrane region" description="Helical" evidence="4">
    <location>
        <begin position="12"/>
        <end position="32"/>
    </location>
</feature>
<dbReference type="GO" id="GO:0016491">
    <property type="term" value="F:oxidoreductase activity"/>
    <property type="evidence" value="ECO:0007669"/>
    <property type="project" value="UniProtKB-KW"/>
</dbReference>
<evidence type="ECO:0000256" key="2">
    <source>
        <dbReference type="ARBA" id="ARBA00023002"/>
    </source>
</evidence>
<organism evidence="5 6">
    <name type="scientific">Crucibulum laeve</name>
    <dbReference type="NCBI Taxonomy" id="68775"/>
    <lineage>
        <taxon>Eukaryota</taxon>
        <taxon>Fungi</taxon>
        <taxon>Dikarya</taxon>
        <taxon>Basidiomycota</taxon>
        <taxon>Agaricomycotina</taxon>
        <taxon>Agaricomycetes</taxon>
        <taxon>Agaricomycetidae</taxon>
        <taxon>Agaricales</taxon>
        <taxon>Agaricineae</taxon>
        <taxon>Nidulariaceae</taxon>
        <taxon>Crucibulum</taxon>
    </lineage>
</organism>
<dbReference type="STRING" id="68775.A0A5C3MAN6"/>
<keyword evidence="2" id="KW-0560">Oxidoreductase</keyword>
<dbReference type="PANTHER" id="PTHR33365">
    <property type="entry name" value="YALI0B05434P"/>
    <property type="match status" value="1"/>
</dbReference>
<name>A0A5C3MAN6_9AGAR</name>
<proteinExistence type="inferred from homology"/>
<evidence type="ECO:0008006" key="7">
    <source>
        <dbReference type="Google" id="ProtNLM"/>
    </source>
</evidence>
<evidence type="ECO:0000313" key="5">
    <source>
        <dbReference type="EMBL" id="TFK41685.1"/>
    </source>
</evidence>
<evidence type="ECO:0000256" key="1">
    <source>
        <dbReference type="ARBA" id="ARBA00004685"/>
    </source>
</evidence>
<accession>A0A5C3MAN6</accession>
<comment type="pathway">
    <text evidence="1">Mycotoxin biosynthesis.</text>
</comment>
<sequence length="234" mass="26220">MTGDNGIPSRVILIGSFALVLTGFLQLGTAWINYQVQKSLSPAAAQYRQDVADQYTWLEGDYPNALPLDLPQAALTIENSHHYALNAPSSDAEYLSMYPGQLGFLRLGPNKRFFGIAMYHQLHCLDSLRQAIIHGPDWMHHSRRAMMGGADPLGKRDQVPHADHCLNYLRQTILCSADMTLEPELVLGSQDVGEGLAVTHVCKDWSAVHDFAEKNWEEWNQWKNMTVPAFTKAK</sequence>
<gene>
    <name evidence="5" type="ORF">BDQ12DRAFT_392738</name>
</gene>
<keyword evidence="4" id="KW-1133">Transmembrane helix</keyword>
<keyword evidence="4" id="KW-0812">Transmembrane</keyword>
<evidence type="ECO:0000256" key="3">
    <source>
        <dbReference type="ARBA" id="ARBA00035112"/>
    </source>
</evidence>
<dbReference type="EMBL" id="ML213594">
    <property type="protein sequence ID" value="TFK41685.1"/>
    <property type="molecule type" value="Genomic_DNA"/>
</dbReference>
<dbReference type="Pfam" id="PF11807">
    <property type="entry name" value="UstYa"/>
    <property type="match status" value="1"/>
</dbReference>
<dbReference type="OrthoDB" id="3687641at2759"/>